<dbReference type="PANTHER" id="PTHR11709">
    <property type="entry name" value="MULTI-COPPER OXIDASE"/>
    <property type="match status" value="1"/>
</dbReference>
<dbReference type="EMBL" id="UNSH01000086">
    <property type="protein sequence ID" value="SZF06170.1"/>
    <property type="molecule type" value="Genomic_DNA"/>
</dbReference>
<dbReference type="CDD" id="cd13880">
    <property type="entry name" value="CuRO_2_MaLCC_like"/>
    <property type="match status" value="1"/>
</dbReference>
<dbReference type="CDD" id="cd13901">
    <property type="entry name" value="CuRO_3_MaLCC_like"/>
    <property type="match status" value="1"/>
</dbReference>
<feature type="signal peptide" evidence="14">
    <location>
        <begin position="1"/>
        <end position="20"/>
    </location>
</feature>
<dbReference type="VEuPathDB" id="FungiDB:BLGHR1_16973"/>
<feature type="domain" description="Plastocyanin-like" evidence="15">
    <location>
        <begin position="190"/>
        <end position="334"/>
    </location>
</feature>
<dbReference type="InterPro" id="IPR011707">
    <property type="entry name" value="Cu-oxidase-like_N"/>
</dbReference>
<dbReference type="InterPro" id="IPR011706">
    <property type="entry name" value="Cu-oxidase_C"/>
</dbReference>
<dbReference type="GO" id="GO:0046274">
    <property type="term" value="P:lignin catabolic process"/>
    <property type="evidence" value="ECO:0007669"/>
    <property type="project" value="UniProtKB-KW"/>
</dbReference>
<dbReference type="EC" id="1.10.3.2" evidence="6"/>
<comment type="cofactor">
    <cofactor evidence="2">
        <name>Cu cation</name>
        <dbReference type="ChEBI" id="CHEBI:23378"/>
    </cofactor>
</comment>
<dbReference type="Pfam" id="PF07732">
    <property type="entry name" value="Cu-oxidase_3"/>
    <property type="match status" value="1"/>
</dbReference>
<sequence length="561" mass="61964">MLKYLASLLVFEVLLTGVHAHPHTVSEQVCTHNASARNCWGHHDISTDYYDVIPDTGVIREYWFNIVNTTAALDGFERVVLSVNGSVPGPTIIADWGDTVVVHVTNSLEKNGTSIHWHGVRQNMTNYMDGVPAITQCPIALGHSFTYRWRASQYGSSWYHSHFAVQAWDGIFGGIQINGPATANYDEDKGVLILSDWSHKTAPVLALESAISGPPPQTNGLINGTNVFNGTGSRFETNFVAGTSYRLRLINSAADTHFRFSIDDHILTVISNDFVPIVPYNTTNLSIGIGQRYDVIVHTNKTTTGDFWMRAVPQIECSTNENRDNIRGIVRYNSSSTLEPNTSAYTTIDSCSDEESKNLVPFLSIPVASTPSAIERADVNLQSTDVGTVRWAVNGTSFVSQWKYPTLLQSIEGNSTWTKPQIVVKLSGESQWVYFVITSPFNRSHPIHIHGHDFWVLAAGTGAYQSNLSLQFVNGPRRDVVMMPAVGYIVLAILTDNPGAWLVHCHIAWHASEGFALQFLEREDEIESTPGIVDTKSLNDVCEAWDEHVDKVGILQDDSGV</sequence>
<keyword evidence="11" id="KW-0186">Copper</keyword>
<dbReference type="GO" id="GO:0005507">
    <property type="term" value="F:copper ion binding"/>
    <property type="evidence" value="ECO:0007669"/>
    <property type="project" value="InterPro"/>
</dbReference>
<organism evidence="18 19">
    <name type="scientific">Blumeria hordei</name>
    <name type="common">Barley powdery mildew</name>
    <name type="synonym">Blumeria graminis f. sp. hordei</name>
    <dbReference type="NCBI Taxonomy" id="2867405"/>
    <lineage>
        <taxon>Eukaryota</taxon>
        <taxon>Fungi</taxon>
        <taxon>Dikarya</taxon>
        <taxon>Ascomycota</taxon>
        <taxon>Pezizomycotina</taxon>
        <taxon>Leotiomycetes</taxon>
        <taxon>Erysiphales</taxon>
        <taxon>Erysiphaceae</taxon>
        <taxon>Blumeria</taxon>
    </lineage>
</organism>
<accession>A0A383V3F8</accession>
<evidence type="ECO:0000256" key="9">
    <source>
        <dbReference type="ARBA" id="ARBA00022737"/>
    </source>
</evidence>
<reference evidence="18 19" key="1">
    <citation type="submission" date="2017-11" db="EMBL/GenBank/DDBJ databases">
        <authorList>
            <person name="Kracher B."/>
        </authorList>
    </citation>
    <scope>NUCLEOTIDE SEQUENCE [LARGE SCALE GENOMIC DNA]</scope>
    <source>
        <strain evidence="18 19">RACE1</strain>
    </source>
</reference>
<evidence type="ECO:0000256" key="14">
    <source>
        <dbReference type="SAM" id="SignalP"/>
    </source>
</evidence>
<dbReference type="Pfam" id="PF07731">
    <property type="entry name" value="Cu-oxidase_2"/>
    <property type="match status" value="1"/>
</dbReference>
<evidence type="ECO:0000256" key="12">
    <source>
        <dbReference type="ARBA" id="ARBA00023180"/>
    </source>
</evidence>
<dbReference type="InterPro" id="IPR001117">
    <property type="entry name" value="Cu-oxidase_2nd"/>
</dbReference>
<dbReference type="FunFam" id="2.60.40.420:FF:000021">
    <property type="entry name" value="Extracellular dihydrogeodin oxidase/laccase"/>
    <property type="match status" value="1"/>
</dbReference>
<feature type="chain" id="PRO_5016690479" description="laccase" evidence="14">
    <location>
        <begin position="21"/>
        <end position="561"/>
    </location>
</feature>
<dbReference type="Proteomes" id="UP000275772">
    <property type="component" value="Unassembled WGS sequence"/>
</dbReference>
<evidence type="ECO:0000256" key="7">
    <source>
        <dbReference type="ARBA" id="ARBA00022525"/>
    </source>
</evidence>
<keyword evidence="12" id="KW-0325">Glycoprotein</keyword>
<evidence type="ECO:0000256" key="6">
    <source>
        <dbReference type="ARBA" id="ARBA00012297"/>
    </source>
</evidence>
<dbReference type="InterPro" id="IPR008972">
    <property type="entry name" value="Cupredoxin"/>
</dbReference>
<feature type="domain" description="Plastocyanin-like" evidence="17">
    <location>
        <begin position="69"/>
        <end position="180"/>
    </location>
</feature>
<evidence type="ECO:0000256" key="11">
    <source>
        <dbReference type="ARBA" id="ARBA00023008"/>
    </source>
</evidence>
<evidence type="ECO:0000256" key="2">
    <source>
        <dbReference type="ARBA" id="ARBA00001935"/>
    </source>
</evidence>
<comment type="catalytic activity">
    <reaction evidence="1">
        <text>4 hydroquinone + O2 = 4 benzosemiquinone + 2 H2O</text>
        <dbReference type="Rhea" id="RHEA:11276"/>
        <dbReference type="ChEBI" id="CHEBI:15377"/>
        <dbReference type="ChEBI" id="CHEBI:15379"/>
        <dbReference type="ChEBI" id="CHEBI:17594"/>
        <dbReference type="ChEBI" id="CHEBI:17977"/>
        <dbReference type="EC" id="1.10.3.2"/>
    </reaction>
</comment>
<dbReference type="GO" id="GO:0005576">
    <property type="term" value="C:extracellular region"/>
    <property type="evidence" value="ECO:0007669"/>
    <property type="project" value="UniProtKB-SubCell"/>
</dbReference>
<dbReference type="GO" id="GO:0052716">
    <property type="term" value="F:hydroquinone:oxygen oxidoreductase activity"/>
    <property type="evidence" value="ECO:0007669"/>
    <property type="project" value="UniProtKB-EC"/>
</dbReference>
<evidence type="ECO:0000256" key="4">
    <source>
        <dbReference type="ARBA" id="ARBA00004613"/>
    </source>
</evidence>
<evidence type="ECO:0000256" key="1">
    <source>
        <dbReference type="ARBA" id="ARBA00000349"/>
    </source>
</evidence>
<dbReference type="Gene3D" id="2.60.40.420">
    <property type="entry name" value="Cupredoxins - blue copper proteins"/>
    <property type="match status" value="3"/>
</dbReference>
<dbReference type="CDD" id="cd13854">
    <property type="entry name" value="CuRO_1_MaLCC_like"/>
    <property type="match status" value="1"/>
</dbReference>
<dbReference type="FunFam" id="2.60.40.420:FF:000038">
    <property type="entry name" value="Extracellular dihydrogeodin oxidase/laccase"/>
    <property type="match status" value="1"/>
</dbReference>
<keyword evidence="9" id="KW-0677">Repeat</keyword>
<name>A0A383V3F8_BLUHO</name>
<dbReference type="AlphaFoldDB" id="A0A383V3F8"/>
<comment type="function">
    <text evidence="3">Lignin degradation and detoxification of lignin-derived products.</text>
</comment>
<comment type="similarity">
    <text evidence="5">Belongs to the multicopper oxidase family.</text>
</comment>
<proteinExistence type="inferred from homology"/>
<keyword evidence="10" id="KW-0560">Oxidoreductase</keyword>
<evidence type="ECO:0000256" key="10">
    <source>
        <dbReference type="ARBA" id="ARBA00023002"/>
    </source>
</evidence>
<keyword evidence="8" id="KW-0479">Metal-binding</keyword>
<protein>
    <recommendedName>
        <fullName evidence="6">laccase</fullName>
        <ecNumber evidence="6">1.10.3.2</ecNumber>
    </recommendedName>
</protein>
<evidence type="ECO:0000313" key="18">
    <source>
        <dbReference type="EMBL" id="SZF06170.1"/>
    </source>
</evidence>
<dbReference type="Pfam" id="PF00394">
    <property type="entry name" value="Cu-oxidase"/>
    <property type="match status" value="1"/>
</dbReference>
<keyword evidence="14" id="KW-0732">Signal</keyword>
<evidence type="ECO:0000256" key="3">
    <source>
        <dbReference type="ARBA" id="ARBA00002075"/>
    </source>
</evidence>
<keyword evidence="7" id="KW-0964">Secreted</keyword>
<evidence type="ECO:0000256" key="8">
    <source>
        <dbReference type="ARBA" id="ARBA00022723"/>
    </source>
</evidence>
<evidence type="ECO:0000259" key="15">
    <source>
        <dbReference type="Pfam" id="PF00394"/>
    </source>
</evidence>
<gene>
    <name evidence="18" type="ORF">BLGHR1_16973</name>
</gene>
<comment type="subcellular location">
    <subcellularLocation>
        <location evidence="4">Secreted</location>
    </subcellularLocation>
</comment>
<dbReference type="InterPro" id="IPR045087">
    <property type="entry name" value="Cu-oxidase_fam"/>
</dbReference>
<evidence type="ECO:0000256" key="5">
    <source>
        <dbReference type="ARBA" id="ARBA00010609"/>
    </source>
</evidence>
<evidence type="ECO:0000313" key="19">
    <source>
        <dbReference type="Proteomes" id="UP000275772"/>
    </source>
</evidence>
<evidence type="ECO:0000259" key="17">
    <source>
        <dbReference type="Pfam" id="PF07732"/>
    </source>
</evidence>
<keyword evidence="13" id="KW-0439">Lignin degradation</keyword>
<dbReference type="SUPFAM" id="SSF49503">
    <property type="entry name" value="Cupredoxins"/>
    <property type="match status" value="3"/>
</dbReference>
<dbReference type="PANTHER" id="PTHR11709:SF502">
    <property type="entry name" value="MULTICOPPER OXIDASE"/>
    <property type="match status" value="1"/>
</dbReference>
<evidence type="ECO:0000259" key="16">
    <source>
        <dbReference type="Pfam" id="PF07731"/>
    </source>
</evidence>
<feature type="domain" description="Plastocyanin-like" evidence="16">
    <location>
        <begin position="409"/>
        <end position="524"/>
    </location>
</feature>
<evidence type="ECO:0000256" key="13">
    <source>
        <dbReference type="ARBA" id="ARBA00023185"/>
    </source>
</evidence>